<evidence type="ECO:0000313" key="2">
    <source>
        <dbReference type="EMBL" id="BAV43925.1"/>
    </source>
</evidence>
<proteinExistence type="predicted"/>
<accession>A0A1B4YA42</accession>
<sequence length="84" mass="9272">MWKISLLTFLAAAMGTIVITGVRRWRVNRKTPDLSGAAAARYGSIMGGNWTPPIEDNRHIMVERVDAPPAPDPLSQPPGRVKHR</sequence>
<name>A0A1B4YA42_MYCUL</name>
<protein>
    <submittedName>
        <fullName evidence="2">Uncharacterized protein</fullName>
    </submittedName>
</protein>
<reference evidence="2 3" key="1">
    <citation type="submission" date="2016-08" db="EMBL/GenBank/DDBJ databases">
        <title>Complete genome sequence of Mycobacterium shinshuense, a subspecies of M. ulcerans.</title>
        <authorList>
            <person name="Yoshida M."/>
            <person name="Ogura Y."/>
            <person name="Hayashi T."/>
            <person name="Hoshino Y."/>
        </authorList>
    </citation>
    <scope>NUCLEOTIDE SEQUENCE [LARGE SCALE GENOMIC DNA]</scope>
    <source>
        <strain evidence="3">ATCC 33728</strain>
        <plasmid evidence="3">Plasmid pshtp dna</plasmid>
    </source>
</reference>
<gene>
    <name evidence="2" type="ORF">SHTP_p034</name>
</gene>
<dbReference type="EMBL" id="AP017625">
    <property type="protein sequence ID" value="BAV43925.1"/>
    <property type="molecule type" value="Genomic_DNA"/>
</dbReference>
<dbReference type="AlphaFoldDB" id="A0A1B4YA42"/>
<feature type="region of interest" description="Disordered" evidence="1">
    <location>
        <begin position="65"/>
        <end position="84"/>
    </location>
</feature>
<geneLocation type="plasmid" evidence="3">
    <name>pshtp dna</name>
</geneLocation>
<evidence type="ECO:0000313" key="3">
    <source>
        <dbReference type="Proteomes" id="UP000218067"/>
    </source>
</evidence>
<dbReference type="Proteomes" id="UP000218067">
    <property type="component" value="Plasmid pShTP"/>
</dbReference>
<organism evidence="2 3">
    <name type="scientific">Mycobacterium ulcerans subsp. shinshuense</name>
    <dbReference type="NCBI Taxonomy" id="1124626"/>
    <lineage>
        <taxon>Bacteria</taxon>
        <taxon>Bacillati</taxon>
        <taxon>Actinomycetota</taxon>
        <taxon>Actinomycetes</taxon>
        <taxon>Mycobacteriales</taxon>
        <taxon>Mycobacteriaceae</taxon>
        <taxon>Mycobacterium</taxon>
        <taxon>Mycobacterium ulcerans group</taxon>
    </lineage>
</organism>
<keyword evidence="2" id="KW-0614">Plasmid</keyword>
<evidence type="ECO:0000256" key="1">
    <source>
        <dbReference type="SAM" id="MobiDB-lite"/>
    </source>
</evidence>